<name>A0ABS7NKW1_9RHOB</name>
<keyword evidence="3" id="KW-1185">Reference proteome</keyword>
<gene>
    <name evidence="2" type="ORF">KUV26_20550</name>
</gene>
<feature type="domain" description="Cupin type-2" evidence="1">
    <location>
        <begin position="40"/>
        <end position="105"/>
    </location>
</feature>
<evidence type="ECO:0000259" key="1">
    <source>
        <dbReference type="Pfam" id="PF07883"/>
    </source>
</evidence>
<comment type="caution">
    <text evidence="2">The sequence shown here is derived from an EMBL/GenBank/DDBJ whole genome shotgun (WGS) entry which is preliminary data.</text>
</comment>
<dbReference type="Pfam" id="PF07883">
    <property type="entry name" value="Cupin_2"/>
    <property type="match status" value="1"/>
</dbReference>
<dbReference type="SUPFAM" id="SSF51182">
    <property type="entry name" value="RmlC-like cupins"/>
    <property type="match status" value="1"/>
</dbReference>
<evidence type="ECO:0000313" key="3">
    <source>
        <dbReference type="Proteomes" id="UP000766629"/>
    </source>
</evidence>
<dbReference type="Proteomes" id="UP000766629">
    <property type="component" value="Unassembled WGS sequence"/>
</dbReference>
<evidence type="ECO:0000313" key="2">
    <source>
        <dbReference type="EMBL" id="MBY6141835.1"/>
    </source>
</evidence>
<dbReference type="InterPro" id="IPR013096">
    <property type="entry name" value="Cupin_2"/>
</dbReference>
<proteinExistence type="predicted"/>
<dbReference type="InterPro" id="IPR053146">
    <property type="entry name" value="QDO-like"/>
</dbReference>
<dbReference type="PANTHER" id="PTHR36440:SF1">
    <property type="entry name" value="PUTATIVE (AFU_ORTHOLOGUE AFUA_8G07350)-RELATED"/>
    <property type="match status" value="1"/>
</dbReference>
<dbReference type="RefSeq" id="WP_222509784.1">
    <property type="nucleotide sequence ID" value="NZ_JAHVJA010000014.1"/>
</dbReference>
<protein>
    <submittedName>
        <fullName evidence="2">Cupin domain-containing protein</fullName>
    </submittedName>
</protein>
<dbReference type="PANTHER" id="PTHR36440">
    <property type="entry name" value="PUTATIVE (AFU_ORTHOLOGUE AFUA_8G07350)-RELATED"/>
    <property type="match status" value="1"/>
</dbReference>
<accession>A0ABS7NKW1</accession>
<dbReference type="Gene3D" id="2.60.120.10">
    <property type="entry name" value="Jelly Rolls"/>
    <property type="match status" value="1"/>
</dbReference>
<sequence length="158" mass="16515">MTALIRNPGDGRMAGVAGDIYTIKVSGSETGGSVALIEAIVPPGGGPPPHRHTREDETFYILDGELEIVADGEKATAGTGATVLLPKGSVHQFKNSGKTAARMLILVAPAGLEEFFAEVSQEPGTFSENNPPAIDPSQIEKMLALAPEYGLEIIPPDH</sequence>
<reference evidence="2 3" key="1">
    <citation type="submission" date="2021-06" db="EMBL/GenBank/DDBJ databases">
        <title>50 bacteria genomes isolated from Dapeng, Shenzhen, China.</title>
        <authorList>
            <person name="Zheng W."/>
            <person name="Yu S."/>
            <person name="Huang Y."/>
        </authorList>
    </citation>
    <scope>NUCLEOTIDE SEQUENCE [LARGE SCALE GENOMIC DNA]</scope>
    <source>
        <strain evidence="2 3">DP1N14-2</strain>
    </source>
</reference>
<organism evidence="2 3">
    <name type="scientific">Leisingera daeponensis</name>
    <dbReference type="NCBI Taxonomy" id="405746"/>
    <lineage>
        <taxon>Bacteria</taxon>
        <taxon>Pseudomonadati</taxon>
        <taxon>Pseudomonadota</taxon>
        <taxon>Alphaproteobacteria</taxon>
        <taxon>Rhodobacterales</taxon>
        <taxon>Roseobacteraceae</taxon>
        <taxon>Leisingera</taxon>
    </lineage>
</organism>
<dbReference type="InterPro" id="IPR014710">
    <property type="entry name" value="RmlC-like_jellyroll"/>
</dbReference>
<dbReference type="EMBL" id="JAHVJA010000014">
    <property type="protein sequence ID" value="MBY6141835.1"/>
    <property type="molecule type" value="Genomic_DNA"/>
</dbReference>
<dbReference type="InterPro" id="IPR011051">
    <property type="entry name" value="RmlC_Cupin_sf"/>
</dbReference>